<feature type="domain" description="PepSY" evidence="1">
    <location>
        <begin position="2"/>
        <end position="50"/>
    </location>
</feature>
<comment type="caution">
    <text evidence="2">The sequence shown here is derived from an EMBL/GenBank/DDBJ whole genome shotgun (WGS) entry which is preliminary data.</text>
</comment>
<dbReference type="Proteomes" id="UP000245202">
    <property type="component" value="Unassembled WGS sequence"/>
</dbReference>
<sequence>MALAKVAGTVTDVDKDDDNGVWYYYVDIETNDGREAEVQLNAASGAIVSVAWDDDDDDD</sequence>
<dbReference type="InterPro" id="IPR025711">
    <property type="entry name" value="PepSY"/>
</dbReference>
<evidence type="ECO:0000313" key="2">
    <source>
        <dbReference type="EMBL" id="GBG06580.1"/>
    </source>
</evidence>
<reference evidence="2 3" key="1">
    <citation type="submission" date="2017-08" db="EMBL/GenBank/DDBJ databases">
        <title>Substantial Increase in Enzyme Production by Combined Drug-Resistance Mutations in Paenibacillus agaridevorans.</title>
        <authorList>
            <person name="Tanaka Y."/>
            <person name="Funane K."/>
            <person name="Hosaka T."/>
            <person name="Shiwa Y."/>
            <person name="Fujita N."/>
            <person name="Miyazaki T."/>
            <person name="Yoshikawa H."/>
            <person name="Murakami K."/>
            <person name="Kasahara K."/>
            <person name="Inaoka T."/>
            <person name="Hiraga Y."/>
            <person name="Ochi K."/>
        </authorList>
    </citation>
    <scope>NUCLEOTIDE SEQUENCE [LARGE SCALE GENOMIC DNA]</scope>
    <source>
        <strain evidence="2 3">T-3040</strain>
    </source>
</reference>
<evidence type="ECO:0000259" key="1">
    <source>
        <dbReference type="Pfam" id="PF03413"/>
    </source>
</evidence>
<keyword evidence="3" id="KW-1185">Reference proteome</keyword>
<accession>A0A2R5EIY1</accession>
<name>A0A2R5EIY1_9BACL</name>
<dbReference type="EMBL" id="BDQX01000051">
    <property type="protein sequence ID" value="GBG06580.1"/>
    <property type="molecule type" value="Genomic_DNA"/>
</dbReference>
<organism evidence="2 3">
    <name type="scientific">Paenibacillus agaridevorans</name>
    <dbReference type="NCBI Taxonomy" id="171404"/>
    <lineage>
        <taxon>Bacteria</taxon>
        <taxon>Bacillati</taxon>
        <taxon>Bacillota</taxon>
        <taxon>Bacilli</taxon>
        <taxon>Bacillales</taxon>
        <taxon>Paenibacillaceae</taxon>
        <taxon>Paenibacillus</taxon>
    </lineage>
</organism>
<proteinExistence type="predicted"/>
<dbReference type="Pfam" id="PF03413">
    <property type="entry name" value="PepSY"/>
    <property type="match status" value="1"/>
</dbReference>
<protein>
    <recommendedName>
        <fullName evidence="1">PepSY domain-containing protein</fullName>
    </recommendedName>
</protein>
<evidence type="ECO:0000313" key="3">
    <source>
        <dbReference type="Proteomes" id="UP000245202"/>
    </source>
</evidence>
<dbReference type="Gene3D" id="3.10.450.40">
    <property type="match status" value="1"/>
</dbReference>
<gene>
    <name evidence="2" type="ORF">PAT3040_01109</name>
</gene>
<dbReference type="AlphaFoldDB" id="A0A2R5EIY1"/>